<dbReference type="InterPro" id="IPR057204">
    <property type="entry name" value="DUF7882"/>
</dbReference>
<reference evidence="2 4" key="1">
    <citation type="submission" date="2018-03" db="EMBL/GenBank/DDBJ databases">
        <title>Genomic Encyclopedia of Archaeal and Bacterial Type Strains, Phase II (KMG-II): from individual species to whole genera.</title>
        <authorList>
            <person name="Goeker M."/>
        </authorList>
    </citation>
    <scope>NUCLEOTIDE SEQUENCE [LARGE SCALE GENOMIC DNA]</scope>
    <source>
        <strain evidence="2 4">DSM 21548</strain>
    </source>
</reference>
<name>A0A2P8GVR4_9MICO</name>
<keyword evidence="5" id="KW-1185">Reference proteome</keyword>
<dbReference type="Proteomes" id="UP000241203">
    <property type="component" value="Unassembled WGS sequence"/>
</dbReference>
<comment type="caution">
    <text evidence="2">The sequence shown here is derived from an EMBL/GenBank/DDBJ whole genome shotgun (WGS) entry which is preliminary data.</text>
</comment>
<evidence type="ECO:0000313" key="4">
    <source>
        <dbReference type="Proteomes" id="UP000241203"/>
    </source>
</evidence>
<organism evidence="2 4">
    <name type="scientific">Labedella gwakjiensis</name>
    <dbReference type="NCBI Taxonomy" id="390269"/>
    <lineage>
        <taxon>Bacteria</taxon>
        <taxon>Bacillati</taxon>
        <taxon>Actinomycetota</taxon>
        <taxon>Actinomycetes</taxon>
        <taxon>Micrococcales</taxon>
        <taxon>Microbacteriaceae</taxon>
        <taxon>Labedella</taxon>
    </lineage>
</organism>
<evidence type="ECO:0000313" key="3">
    <source>
        <dbReference type="EMBL" id="RUQ87385.1"/>
    </source>
</evidence>
<accession>A0A2P8GVR4</accession>
<dbReference type="RefSeq" id="WP_127054378.1">
    <property type="nucleotide sequence ID" value="NZ_PYAU01000001.1"/>
</dbReference>
<reference evidence="3 5" key="2">
    <citation type="submission" date="2018-12" db="EMBL/GenBank/DDBJ databases">
        <authorList>
            <person name="hu s."/>
            <person name="Xu Y."/>
            <person name="Xu B."/>
            <person name="Li F."/>
        </authorList>
    </citation>
    <scope>NUCLEOTIDE SEQUENCE [LARGE SCALE GENOMIC DNA]</scope>
    <source>
        <strain evidence="3 5">KSW2-17</strain>
    </source>
</reference>
<dbReference type="EMBL" id="RZGY01000001">
    <property type="protein sequence ID" value="RUQ87385.1"/>
    <property type="molecule type" value="Genomic_DNA"/>
</dbReference>
<evidence type="ECO:0000313" key="5">
    <source>
        <dbReference type="Proteomes" id="UP000268291"/>
    </source>
</evidence>
<protein>
    <recommendedName>
        <fullName evidence="1">DUF7882 domain-containing protein</fullName>
    </recommendedName>
</protein>
<dbReference type="EMBL" id="PYAU01000001">
    <property type="protein sequence ID" value="PSL38057.1"/>
    <property type="molecule type" value="Genomic_DNA"/>
</dbReference>
<feature type="domain" description="DUF7882" evidence="1">
    <location>
        <begin position="1"/>
        <end position="95"/>
    </location>
</feature>
<proteinExistence type="predicted"/>
<sequence>MATLTYGPDATTITVDDRALAHLQYVIFQRYRRHEPFVMTLVTGEAGSRQRRSTWMTPGAPVSFAYDREDMPQLDRVWLEELMKQSYSGTGLVYTEPLEEETVLDEAAASEVLAAADAIVGAAASTPRVGTRRTAERTAA</sequence>
<dbReference type="AlphaFoldDB" id="A0A2P8GVR4"/>
<dbReference type="Pfam" id="PF25355">
    <property type="entry name" value="DUF7882"/>
    <property type="match status" value="1"/>
</dbReference>
<gene>
    <name evidence="2" type="ORF">CLV49_1669</name>
    <name evidence="3" type="ORF">ELQ93_10855</name>
</gene>
<evidence type="ECO:0000259" key="1">
    <source>
        <dbReference type="Pfam" id="PF25355"/>
    </source>
</evidence>
<dbReference type="OrthoDB" id="5123855at2"/>
<evidence type="ECO:0000313" key="2">
    <source>
        <dbReference type="EMBL" id="PSL38057.1"/>
    </source>
</evidence>
<dbReference type="Proteomes" id="UP000268291">
    <property type="component" value="Unassembled WGS sequence"/>
</dbReference>